<protein>
    <recommendedName>
        <fullName evidence="3">Cyclin-like domain-containing protein</fullName>
    </recommendedName>
</protein>
<proteinExistence type="inferred from homology"/>
<dbReference type="OrthoDB" id="25002at2759"/>
<dbReference type="FunCoup" id="A0A067MGX1">
    <property type="interactions" value="90"/>
</dbReference>
<name>A0A067MGX1_BOTB1</name>
<feature type="region of interest" description="Disordered" evidence="2">
    <location>
        <begin position="272"/>
        <end position="299"/>
    </location>
</feature>
<dbReference type="GO" id="GO:0016538">
    <property type="term" value="F:cyclin-dependent protein serine/threonine kinase regulator activity"/>
    <property type="evidence" value="ECO:0007669"/>
    <property type="project" value="InterPro"/>
</dbReference>
<feature type="compositionally biased region" description="Pro residues" evidence="2">
    <location>
        <begin position="283"/>
        <end position="298"/>
    </location>
</feature>
<dbReference type="InterPro" id="IPR036915">
    <property type="entry name" value="Cyclin-like_sf"/>
</dbReference>
<feature type="domain" description="Cyclin-like" evidence="3">
    <location>
        <begin position="160"/>
        <end position="262"/>
    </location>
</feature>
<dbReference type="STRING" id="930990.A0A067MGX1"/>
<evidence type="ECO:0000259" key="3">
    <source>
        <dbReference type="SMART" id="SM00385"/>
    </source>
</evidence>
<dbReference type="AlphaFoldDB" id="A0A067MGX1"/>
<dbReference type="Gene3D" id="1.10.472.10">
    <property type="entry name" value="Cyclin-like"/>
    <property type="match status" value="2"/>
</dbReference>
<sequence length="395" mass="42282">MSTHTHHPYFSPADVARHSERQRGKLSESQETRARQQACAFIEAVANKIGFPRATIATAQTLYYRFHLVFPLKDFSYHDVSMACLYVSTKMHDTLKKPRDILMVSYAVRFPELAAKTKTVGGEVEMDPTAVENDRRKLIGIERLVLETICFNFRVRLPFSYVIKIGRAIGATKDLVKLAWRLAIDSHRTVAPLEFPPHTIALASIYLAALLTSFEVGGASPVPDGTRSSHEIAAILGSNGDWESKYHAHVRELQDISHILLDLLLLNASANPSTNATTSPSTPSSPSPYPSPRTPIPAPTVFSSALLTRLKISLREKEQQMQQPMSRMMTGVGAGAGIGARGVGMGVGVGPGSVGASGGTGAGAAAAGGGVGGAEGEGLGKNEGTVRFLFGPDYT</sequence>
<gene>
    <name evidence="4" type="ORF">BOTBODRAFT_163206</name>
</gene>
<dbReference type="CDD" id="cd20546">
    <property type="entry name" value="CYCLIN_SpCG1C_ScCTK2-like_rpt2"/>
    <property type="match status" value="1"/>
</dbReference>
<evidence type="ECO:0000313" key="4">
    <source>
        <dbReference type="EMBL" id="KDQ11147.1"/>
    </source>
</evidence>
<dbReference type="Pfam" id="PF00134">
    <property type="entry name" value="Cyclin_N"/>
    <property type="match status" value="1"/>
</dbReference>
<dbReference type="InterPro" id="IPR013763">
    <property type="entry name" value="Cyclin-like_dom"/>
</dbReference>
<evidence type="ECO:0000256" key="2">
    <source>
        <dbReference type="SAM" id="MobiDB-lite"/>
    </source>
</evidence>
<dbReference type="PANTHER" id="PTHR10026">
    <property type="entry name" value="CYCLIN"/>
    <property type="match status" value="1"/>
</dbReference>
<accession>A0A067MGX1</accession>
<dbReference type="GO" id="GO:0006357">
    <property type="term" value="P:regulation of transcription by RNA polymerase II"/>
    <property type="evidence" value="ECO:0007669"/>
    <property type="project" value="InterPro"/>
</dbReference>
<feature type="region of interest" description="Disordered" evidence="2">
    <location>
        <begin position="1"/>
        <end position="31"/>
    </location>
</feature>
<dbReference type="InterPro" id="IPR043198">
    <property type="entry name" value="Cyclin/Ssn8"/>
</dbReference>
<dbReference type="SUPFAM" id="SSF47954">
    <property type="entry name" value="Cyclin-like"/>
    <property type="match status" value="2"/>
</dbReference>
<feature type="domain" description="Cyclin-like" evidence="3">
    <location>
        <begin position="40"/>
        <end position="147"/>
    </location>
</feature>
<organism evidence="4 5">
    <name type="scientific">Botryobasidium botryosum (strain FD-172 SS1)</name>
    <dbReference type="NCBI Taxonomy" id="930990"/>
    <lineage>
        <taxon>Eukaryota</taxon>
        <taxon>Fungi</taxon>
        <taxon>Dikarya</taxon>
        <taxon>Basidiomycota</taxon>
        <taxon>Agaricomycotina</taxon>
        <taxon>Agaricomycetes</taxon>
        <taxon>Cantharellales</taxon>
        <taxon>Botryobasidiaceae</taxon>
        <taxon>Botryobasidium</taxon>
    </lineage>
</organism>
<reference evidence="5" key="1">
    <citation type="journal article" date="2014" name="Proc. Natl. Acad. Sci. U.S.A.">
        <title>Extensive sampling of basidiomycete genomes demonstrates inadequacy of the white-rot/brown-rot paradigm for wood decay fungi.</title>
        <authorList>
            <person name="Riley R."/>
            <person name="Salamov A.A."/>
            <person name="Brown D.W."/>
            <person name="Nagy L.G."/>
            <person name="Floudas D."/>
            <person name="Held B.W."/>
            <person name="Levasseur A."/>
            <person name="Lombard V."/>
            <person name="Morin E."/>
            <person name="Otillar R."/>
            <person name="Lindquist E.A."/>
            <person name="Sun H."/>
            <person name="LaButti K.M."/>
            <person name="Schmutz J."/>
            <person name="Jabbour D."/>
            <person name="Luo H."/>
            <person name="Baker S.E."/>
            <person name="Pisabarro A.G."/>
            <person name="Walton J.D."/>
            <person name="Blanchette R.A."/>
            <person name="Henrissat B."/>
            <person name="Martin F."/>
            <person name="Cullen D."/>
            <person name="Hibbett D.S."/>
            <person name="Grigoriev I.V."/>
        </authorList>
    </citation>
    <scope>NUCLEOTIDE SEQUENCE [LARGE SCALE GENOMIC DNA]</scope>
    <source>
        <strain evidence="5">FD-172 SS1</strain>
    </source>
</reference>
<comment type="similarity">
    <text evidence="1">Belongs to the cyclin family.</text>
</comment>
<evidence type="ECO:0000313" key="5">
    <source>
        <dbReference type="Proteomes" id="UP000027195"/>
    </source>
</evidence>
<dbReference type="InParanoid" id="A0A067MGX1"/>
<dbReference type="SMART" id="SM00385">
    <property type="entry name" value="CYCLIN"/>
    <property type="match status" value="2"/>
</dbReference>
<evidence type="ECO:0000256" key="1">
    <source>
        <dbReference type="RuleBase" id="RU000383"/>
    </source>
</evidence>
<dbReference type="EMBL" id="KL198061">
    <property type="protein sequence ID" value="KDQ11147.1"/>
    <property type="molecule type" value="Genomic_DNA"/>
</dbReference>
<keyword evidence="1" id="KW-0195">Cyclin</keyword>
<feature type="compositionally biased region" description="Basic and acidic residues" evidence="2">
    <location>
        <begin position="15"/>
        <end position="31"/>
    </location>
</feature>
<keyword evidence="5" id="KW-1185">Reference proteome</keyword>
<dbReference type="InterPro" id="IPR006671">
    <property type="entry name" value="Cyclin_N"/>
</dbReference>
<dbReference type="Proteomes" id="UP000027195">
    <property type="component" value="Unassembled WGS sequence"/>
</dbReference>
<feature type="compositionally biased region" description="Low complexity" evidence="2">
    <location>
        <begin position="272"/>
        <end position="282"/>
    </location>
</feature>
<dbReference type="HOGENOM" id="CLU_043176_0_0_1"/>